<dbReference type="PATRIC" id="fig|1354272.4.peg.114"/>
<protein>
    <submittedName>
        <fullName evidence="1">Uncharacterized protein</fullName>
    </submittedName>
</protein>
<name>A0A1B7K495_9GAMM</name>
<gene>
    <name evidence="1" type="ORF">M998_0109</name>
</gene>
<accession>A0A1B7K495</accession>
<proteinExistence type="predicted"/>
<evidence type="ECO:0000313" key="2">
    <source>
        <dbReference type="Proteomes" id="UP000078224"/>
    </source>
</evidence>
<dbReference type="Proteomes" id="UP000078224">
    <property type="component" value="Unassembled WGS sequence"/>
</dbReference>
<dbReference type="AlphaFoldDB" id="A0A1B7K495"/>
<comment type="caution">
    <text evidence="1">The sequence shown here is derived from an EMBL/GenBank/DDBJ whole genome shotgun (WGS) entry which is preliminary data.</text>
</comment>
<sequence>MIKISNSEFKLITPDAKNTYSFSLKEAQWLAKINSINPQ</sequence>
<keyword evidence="2" id="KW-1185">Reference proteome</keyword>
<reference evidence="1 2" key="1">
    <citation type="submission" date="2016-04" db="EMBL/GenBank/DDBJ databases">
        <title>ATOL: Assembling a taxonomically balanced genome-scale reconstruction of the evolutionary history of the Enterobacteriaceae.</title>
        <authorList>
            <person name="Plunkett G.III."/>
            <person name="Neeno-Eckwall E.C."/>
            <person name="Glasner J.D."/>
            <person name="Perna N.T."/>
        </authorList>
    </citation>
    <scope>NUCLEOTIDE SEQUENCE [LARGE SCALE GENOMIC DNA]</scope>
    <source>
        <strain evidence="1 2">ATCC 35613</strain>
    </source>
</reference>
<evidence type="ECO:0000313" key="1">
    <source>
        <dbReference type="EMBL" id="OAT54960.1"/>
    </source>
</evidence>
<dbReference type="EMBL" id="LXEW01000003">
    <property type="protein sequence ID" value="OAT54960.1"/>
    <property type="molecule type" value="Genomic_DNA"/>
</dbReference>
<organism evidence="1 2">
    <name type="scientific">Providencia heimbachae ATCC 35613</name>
    <dbReference type="NCBI Taxonomy" id="1354272"/>
    <lineage>
        <taxon>Bacteria</taxon>
        <taxon>Pseudomonadati</taxon>
        <taxon>Pseudomonadota</taxon>
        <taxon>Gammaproteobacteria</taxon>
        <taxon>Enterobacterales</taxon>
        <taxon>Morganellaceae</taxon>
        <taxon>Providencia</taxon>
    </lineage>
</organism>